<dbReference type="Proteomes" id="UP000224567">
    <property type="component" value="Unassembled WGS sequence"/>
</dbReference>
<gene>
    <name evidence="1" type="ORF">CQW23_04509</name>
</gene>
<dbReference type="EMBL" id="MLFT02000002">
    <property type="protein sequence ID" value="PHT56023.1"/>
    <property type="molecule type" value="Genomic_DNA"/>
</dbReference>
<comment type="caution">
    <text evidence="1">The sequence shown here is derived from an EMBL/GenBank/DDBJ whole genome shotgun (WGS) entry which is preliminary data.</text>
</comment>
<keyword evidence="2" id="KW-1185">Reference proteome</keyword>
<reference evidence="1 2" key="1">
    <citation type="journal article" date="2017" name="Genome Biol.">
        <title>New reference genome sequences of hot pepper reveal the massive evolution of plant disease-resistance genes by retroduplication.</title>
        <authorList>
            <person name="Kim S."/>
            <person name="Park J."/>
            <person name="Yeom S.I."/>
            <person name="Kim Y.M."/>
            <person name="Seo E."/>
            <person name="Kim K.T."/>
            <person name="Kim M.S."/>
            <person name="Lee J.M."/>
            <person name="Cheong K."/>
            <person name="Shin H.S."/>
            <person name="Kim S.B."/>
            <person name="Han K."/>
            <person name="Lee J."/>
            <person name="Park M."/>
            <person name="Lee H.A."/>
            <person name="Lee H.Y."/>
            <person name="Lee Y."/>
            <person name="Oh S."/>
            <person name="Lee J.H."/>
            <person name="Choi E."/>
            <person name="Choi E."/>
            <person name="Lee S.E."/>
            <person name="Jeon J."/>
            <person name="Kim H."/>
            <person name="Choi G."/>
            <person name="Song H."/>
            <person name="Lee J."/>
            <person name="Lee S.C."/>
            <person name="Kwon J.K."/>
            <person name="Lee H.Y."/>
            <person name="Koo N."/>
            <person name="Hong Y."/>
            <person name="Kim R.W."/>
            <person name="Kang W.H."/>
            <person name="Huh J.H."/>
            <person name="Kang B.C."/>
            <person name="Yang T.J."/>
            <person name="Lee Y.H."/>
            <person name="Bennetzen J.L."/>
            <person name="Choi D."/>
        </authorList>
    </citation>
    <scope>NUCLEOTIDE SEQUENCE [LARGE SCALE GENOMIC DNA]</scope>
    <source>
        <strain evidence="2">cv. PBC81</strain>
    </source>
</reference>
<name>A0A2G2XEU7_CAPBA</name>
<reference evidence="2" key="2">
    <citation type="journal article" date="2017" name="J. Anim. Genet.">
        <title>Multiple reference genome sequences of hot pepper reveal the massive evolution of plant disease resistance genes by retroduplication.</title>
        <authorList>
            <person name="Kim S."/>
            <person name="Park J."/>
            <person name="Yeom S.-I."/>
            <person name="Kim Y.-M."/>
            <person name="Seo E."/>
            <person name="Kim K.-T."/>
            <person name="Kim M.-S."/>
            <person name="Lee J.M."/>
            <person name="Cheong K."/>
            <person name="Shin H.-S."/>
            <person name="Kim S.-B."/>
            <person name="Han K."/>
            <person name="Lee J."/>
            <person name="Park M."/>
            <person name="Lee H.-A."/>
            <person name="Lee H.-Y."/>
            <person name="Lee Y."/>
            <person name="Oh S."/>
            <person name="Lee J.H."/>
            <person name="Choi E."/>
            <person name="Choi E."/>
            <person name="Lee S.E."/>
            <person name="Jeon J."/>
            <person name="Kim H."/>
            <person name="Choi G."/>
            <person name="Song H."/>
            <person name="Lee J."/>
            <person name="Lee S.-C."/>
            <person name="Kwon J.-K."/>
            <person name="Lee H.-Y."/>
            <person name="Koo N."/>
            <person name="Hong Y."/>
            <person name="Kim R.W."/>
            <person name="Kang W.-H."/>
            <person name="Huh J.H."/>
            <person name="Kang B.-C."/>
            <person name="Yang T.-J."/>
            <person name="Lee Y.-H."/>
            <person name="Bennetzen J.L."/>
            <person name="Choi D."/>
        </authorList>
    </citation>
    <scope>NUCLEOTIDE SEQUENCE [LARGE SCALE GENOMIC DNA]</scope>
    <source>
        <strain evidence="2">cv. PBC81</strain>
    </source>
</reference>
<organism evidence="1 2">
    <name type="scientific">Capsicum baccatum</name>
    <name type="common">Peruvian pepper</name>
    <dbReference type="NCBI Taxonomy" id="33114"/>
    <lineage>
        <taxon>Eukaryota</taxon>
        <taxon>Viridiplantae</taxon>
        <taxon>Streptophyta</taxon>
        <taxon>Embryophyta</taxon>
        <taxon>Tracheophyta</taxon>
        <taxon>Spermatophyta</taxon>
        <taxon>Magnoliopsida</taxon>
        <taxon>eudicotyledons</taxon>
        <taxon>Gunneridae</taxon>
        <taxon>Pentapetalae</taxon>
        <taxon>asterids</taxon>
        <taxon>lamiids</taxon>
        <taxon>Solanales</taxon>
        <taxon>Solanaceae</taxon>
        <taxon>Solanoideae</taxon>
        <taxon>Capsiceae</taxon>
        <taxon>Capsicum</taxon>
    </lineage>
</organism>
<dbReference type="STRING" id="33114.A0A2G2XEU7"/>
<proteinExistence type="predicted"/>
<evidence type="ECO:0000313" key="2">
    <source>
        <dbReference type="Proteomes" id="UP000224567"/>
    </source>
</evidence>
<sequence length="133" mass="14714">MIFIYQNTLPFPIHYLFILFPRAGDDGYVPYSEINFDWADDSVEQTTYKKTPNASAPVSFDLDSSMEPKYNLSTDFNVQGNANCNVGDSSSVKLHGDEVSSSGSERLEISSLCFSHNFLFSLSFGSCGALLLL</sequence>
<protein>
    <submittedName>
        <fullName evidence="1">Uncharacterized protein</fullName>
    </submittedName>
</protein>
<evidence type="ECO:0000313" key="1">
    <source>
        <dbReference type="EMBL" id="PHT56023.1"/>
    </source>
</evidence>
<dbReference type="AlphaFoldDB" id="A0A2G2XEU7"/>
<accession>A0A2G2XEU7</accession>